<evidence type="ECO:0000256" key="2">
    <source>
        <dbReference type="ARBA" id="ARBA00022472"/>
    </source>
</evidence>
<dbReference type="GO" id="GO:0006353">
    <property type="term" value="P:DNA-templated transcription termination"/>
    <property type="evidence" value="ECO:0007669"/>
    <property type="project" value="UniProtKB-KW"/>
</dbReference>
<dbReference type="InterPro" id="IPR038538">
    <property type="entry name" value="MTERF_sf"/>
</dbReference>
<accession>A0A0D9XQ65</accession>
<evidence type="ECO:0000256" key="1">
    <source>
        <dbReference type="ARBA" id="ARBA00007692"/>
    </source>
</evidence>
<comment type="similarity">
    <text evidence="1">Belongs to the mTERF family.</text>
</comment>
<reference evidence="4 5" key="1">
    <citation type="submission" date="2012-08" db="EMBL/GenBank/DDBJ databases">
        <title>Oryza genome evolution.</title>
        <authorList>
            <person name="Wing R.A."/>
        </authorList>
    </citation>
    <scope>NUCLEOTIDE SEQUENCE</scope>
</reference>
<keyword evidence="2" id="KW-0804">Transcription</keyword>
<proteinExistence type="inferred from homology"/>
<organism evidence="4 5">
    <name type="scientific">Leersia perrieri</name>
    <dbReference type="NCBI Taxonomy" id="77586"/>
    <lineage>
        <taxon>Eukaryota</taxon>
        <taxon>Viridiplantae</taxon>
        <taxon>Streptophyta</taxon>
        <taxon>Embryophyta</taxon>
        <taxon>Tracheophyta</taxon>
        <taxon>Spermatophyta</taxon>
        <taxon>Magnoliopsida</taxon>
        <taxon>Liliopsida</taxon>
        <taxon>Poales</taxon>
        <taxon>Poaceae</taxon>
        <taxon>BOP clade</taxon>
        <taxon>Oryzoideae</taxon>
        <taxon>Oryzeae</taxon>
        <taxon>Oryzinae</taxon>
        <taxon>Leersia</taxon>
    </lineage>
</organism>
<reference evidence="4" key="3">
    <citation type="submission" date="2015-04" db="UniProtKB">
        <authorList>
            <consortium name="EnsemblPlants"/>
        </authorList>
    </citation>
    <scope>IDENTIFICATION</scope>
</reference>
<dbReference type="Gramene" id="LPERR11G05600.1">
    <property type="protein sequence ID" value="LPERR11G05600.1"/>
    <property type="gene ID" value="LPERR11G05600"/>
</dbReference>
<evidence type="ECO:0000313" key="5">
    <source>
        <dbReference type="Proteomes" id="UP000032180"/>
    </source>
</evidence>
<evidence type="ECO:0000256" key="3">
    <source>
        <dbReference type="ARBA" id="ARBA00022946"/>
    </source>
</evidence>
<dbReference type="PANTHER" id="PTHR13068:SF102">
    <property type="entry name" value="OS11G0246100 PROTEIN"/>
    <property type="match status" value="1"/>
</dbReference>
<dbReference type="InterPro" id="IPR003690">
    <property type="entry name" value="MTERF"/>
</dbReference>
<dbReference type="Gene3D" id="1.25.70.10">
    <property type="entry name" value="Transcription termination factor 3, mitochondrial"/>
    <property type="match status" value="1"/>
</dbReference>
<name>A0A0D9XQ65_9ORYZ</name>
<dbReference type="HOGENOM" id="CLU_034145_0_1_1"/>
<dbReference type="Proteomes" id="UP000032180">
    <property type="component" value="Chromosome 11"/>
</dbReference>
<dbReference type="EnsemblPlants" id="LPERR11G05600.1">
    <property type="protein sequence ID" value="LPERR11G05600.1"/>
    <property type="gene ID" value="LPERR11G05600"/>
</dbReference>
<dbReference type="eggNOG" id="KOG1267">
    <property type="taxonomic scope" value="Eukaryota"/>
</dbReference>
<keyword evidence="2" id="KW-0805">Transcription regulation</keyword>
<dbReference type="FunFam" id="1.25.70.10:FF:000048">
    <property type="entry name" value="Os11g0206300 protein"/>
    <property type="match status" value="1"/>
</dbReference>
<keyword evidence="3" id="KW-0809">Transit peptide</keyword>
<protein>
    <submittedName>
        <fullName evidence="4">Uncharacterized protein</fullName>
    </submittedName>
</protein>
<evidence type="ECO:0000313" key="4">
    <source>
        <dbReference type="EnsemblPlants" id="LPERR11G05600.1"/>
    </source>
</evidence>
<dbReference type="STRING" id="77586.A0A0D9XQ65"/>
<keyword evidence="2" id="KW-0806">Transcription termination</keyword>
<dbReference type="AlphaFoldDB" id="A0A0D9XQ65"/>
<keyword evidence="5" id="KW-1185">Reference proteome</keyword>
<dbReference type="Pfam" id="PF02536">
    <property type="entry name" value="mTERF"/>
    <property type="match status" value="1"/>
</dbReference>
<dbReference type="PANTHER" id="PTHR13068">
    <property type="entry name" value="CGI-12 PROTEIN-RELATED"/>
    <property type="match status" value="1"/>
</dbReference>
<dbReference type="GO" id="GO:0003676">
    <property type="term" value="F:nucleic acid binding"/>
    <property type="evidence" value="ECO:0007669"/>
    <property type="project" value="InterPro"/>
</dbReference>
<sequence length="389" mass="43167">MLHLRQRLLLPMLRAASTHLSSSYTAAYLHLGRRLFLSTAVRSAATAIPFSVEDYLVATCGLTASQAVKSSAKLSRLKSASNPDAMLALLSGVGLSRADIAAVVATDPLLLCSRVNNIARRIASLRDRVGLSDPQIRSILLTGSVKGLRSGDIASRLEFWIPLFGSVEVLLKIMKANYVILTADIEKVIKPNIALLQECGLTVCDIARMPHTSRMLTTNPKRVETSVQRAGELGIPRSSGLFKYMLLRTWGISEDNVTARMKFLSTTLGCSMDKIRDIVCKCPTILGYSQENLRSKIEFLATTLGCSQEKICAAVCKMPNILGLSDENIRRKIKFMITEFGLEPEYIVERPWRLSYSLEKRIMPRHSVIKILREVGLIKEEDTTKLKQK</sequence>
<dbReference type="SMART" id="SM00733">
    <property type="entry name" value="Mterf"/>
    <property type="match status" value="5"/>
</dbReference>
<reference evidence="5" key="2">
    <citation type="submission" date="2013-12" db="EMBL/GenBank/DDBJ databases">
        <authorList>
            <person name="Yu Y."/>
            <person name="Lee S."/>
            <person name="de Baynast K."/>
            <person name="Wissotski M."/>
            <person name="Liu L."/>
            <person name="Talag J."/>
            <person name="Goicoechea J."/>
            <person name="Angelova A."/>
            <person name="Jetty R."/>
            <person name="Kudrna D."/>
            <person name="Golser W."/>
            <person name="Rivera L."/>
            <person name="Zhang J."/>
            <person name="Wing R."/>
        </authorList>
    </citation>
    <scope>NUCLEOTIDE SEQUENCE</scope>
</reference>